<reference evidence="1 2" key="1">
    <citation type="journal article" date="2019" name="Environ. Microbiol.">
        <title>Species interactions and distinct microbial communities in high Arctic permafrost affected cryosols are associated with the CH4 and CO2 gas fluxes.</title>
        <authorList>
            <person name="Altshuler I."/>
            <person name="Hamel J."/>
            <person name="Turney S."/>
            <person name="Magnuson E."/>
            <person name="Levesque R."/>
            <person name="Greer C."/>
            <person name="Whyte L.G."/>
        </authorList>
    </citation>
    <scope>NUCLEOTIDE SEQUENCE [LARGE SCALE GENOMIC DNA]</scope>
    <source>
        <strain evidence="1 2">E6.1</strain>
    </source>
</reference>
<dbReference type="Pfam" id="PF07277">
    <property type="entry name" value="SapC"/>
    <property type="match status" value="1"/>
</dbReference>
<gene>
    <name evidence="1" type="ORF">EAH76_16345</name>
</gene>
<keyword evidence="2" id="KW-1185">Reference proteome</keyword>
<proteinExistence type="predicted"/>
<name>A0A502FQD5_9SPHN</name>
<accession>A0A502FQD5</accession>
<sequence>MADRFRETAAVAKLEILNVHDHAALRVAPPIAGQRHFVPLVTSEFEAAASRFPILFSKNAETGDFYAGAMLGFKPGENVVHGTPDAGAADRLSEFVREGFFVTEDVIVLDREHARFATAAAAPLFEDGEPAPALKRIQRALAQLHAGVPRTASFLERMLAVKLVEPIDLSFSFDDGERLVLEGLYTISRDALADLDDTAVLALFRAGDLALAHAVIGSLQHVARLAHLRNDQLVAG</sequence>
<organism evidence="1 2">
    <name type="scientific">Sphingomonas glacialis</name>
    <dbReference type="NCBI Taxonomy" id="658225"/>
    <lineage>
        <taxon>Bacteria</taxon>
        <taxon>Pseudomonadati</taxon>
        <taxon>Pseudomonadota</taxon>
        <taxon>Alphaproteobacteria</taxon>
        <taxon>Sphingomonadales</taxon>
        <taxon>Sphingomonadaceae</taxon>
        <taxon>Sphingomonas</taxon>
    </lineage>
</organism>
<evidence type="ECO:0000313" key="2">
    <source>
        <dbReference type="Proteomes" id="UP000319931"/>
    </source>
</evidence>
<protein>
    <submittedName>
        <fullName evidence="1">Multidrug transporter</fullName>
    </submittedName>
</protein>
<comment type="caution">
    <text evidence="1">The sequence shown here is derived from an EMBL/GenBank/DDBJ whole genome shotgun (WGS) entry which is preliminary data.</text>
</comment>
<dbReference type="Proteomes" id="UP000319931">
    <property type="component" value="Unassembled WGS sequence"/>
</dbReference>
<dbReference type="OrthoDB" id="8888710at2"/>
<evidence type="ECO:0000313" key="1">
    <source>
        <dbReference type="EMBL" id="TPG51599.1"/>
    </source>
</evidence>
<dbReference type="AlphaFoldDB" id="A0A502FQD5"/>
<dbReference type="EMBL" id="RCZC01000005">
    <property type="protein sequence ID" value="TPG51599.1"/>
    <property type="molecule type" value="Genomic_DNA"/>
</dbReference>
<dbReference type="InterPro" id="IPR010836">
    <property type="entry name" value="SapC"/>
</dbReference>